<dbReference type="SUPFAM" id="SSF57884">
    <property type="entry name" value="Ada DNA repair protein, N-terminal domain (N-Ada 10)"/>
    <property type="match status" value="1"/>
</dbReference>
<dbReference type="GO" id="GO:0006355">
    <property type="term" value="P:regulation of DNA-templated transcription"/>
    <property type="evidence" value="ECO:0007669"/>
    <property type="project" value="InterPro"/>
</dbReference>
<keyword evidence="1" id="KW-0010">Activator</keyword>
<dbReference type="Proteomes" id="UP000219036">
    <property type="component" value="Unassembled WGS sequence"/>
</dbReference>
<protein>
    <submittedName>
        <fullName evidence="3">Metal binding domain of Ada</fullName>
    </submittedName>
</protein>
<dbReference type="GO" id="GO:0008168">
    <property type="term" value="F:methyltransferase activity"/>
    <property type="evidence" value="ECO:0007669"/>
    <property type="project" value="InterPro"/>
</dbReference>
<dbReference type="RefSeq" id="WP_096999792.1">
    <property type="nucleotide sequence ID" value="NZ_OBEI01000002.1"/>
</dbReference>
<organism evidence="3 4">
    <name type="scientific">Persephonella hydrogeniphila</name>
    <dbReference type="NCBI Taxonomy" id="198703"/>
    <lineage>
        <taxon>Bacteria</taxon>
        <taxon>Pseudomonadati</taxon>
        <taxon>Aquificota</taxon>
        <taxon>Aquificia</taxon>
        <taxon>Aquificales</taxon>
        <taxon>Hydrogenothermaceae</taxon>
        <taxon>Persephonella</taxon>
    </lineage>
</organism>
<keyword evidence="4" id="KW-1185">Reference proteome</keyword>
<name>A0A285NBA5_9AQUI</name>
<dbReference type="InterPro" id="IPR035451">
    <property type="entry name" value="Ada-like_dom_sf"/>
</dbReference>
<evidence type="ECO:0000313" key="4">
    <source>
        <dbReference type="Proteomes" id="UP000219036"/>
    </source>
</evidence>
<dbReference type="GO" id="GO:0003677">
    <property type="term" value="F:DNA binding"/>
    <property type="evidence" value="ECO:0007669"/>
    <property type="project" value="InterPro"/>
</dbReference>
<gene>
    <name evidence="3" type="ORF">SAMN06265182_0603</name>
</gene>
<dbReference type="GO" id="GO:0008270">
    <property type="term" value="F:zinc ion binding"/>
    <property type="evidence" value="ECO:0007669"/>
    <property type="project" value="InterPro"/>
</dbReference>
<evidence type="ECO:0000256" key="1">
    <source>
        <dbReference type="ARBA" id="ARBA00023159"/>
    </source>
</evidence>
<dbReference type="AlphaFoldDB" id="A0A285NBA5"/>
<dbReference type="Gene3D" id="3.40.10.10">
    <property type="entry name" value="DNA Methylphosphotriester Repair Domain"/>
    <property type="match status" value="1"/>
</dbReference>
<accession>A0A285NBA5</accession>
<sequence>MFVFLLLTGIFYFSYAQERVIIENRGTHYHVESYTEPSYSPKKSKKKHYSKKKERFYISKQKGKVFHRPSCRFAKKIKNKKVFKTRRKAVNAGLRPCKLCKP</sequence>
<dbReference type="OrthoDB" id="9805504at2"/>
<proteinExistence type="predicted"/>
<evidence type="ECO:0000259" key="2">
    <source>
        <dbReference type="Pfam" id="PF02805"/>
    </source>
</evidence>
<evidence type="ECO:0000313" key="3">
    <source>
        <dbReference type="EMBL" id="SNZ06217.1"/>
    </source>
</evidence>
<dbReference type="GO" id="GO:0006281">
    <property type="term" value="P:DNA repair"/>
    <property type="evidence" value="ECO:0007669"/>
    <property type="project" value="InterPro"/>
</dbReference>
<dbReference type="Pfam" id="PF02805">
    <property type="entry name" value="Ada_Zn_binding"/>
    <property type="match status" value="1"/>
</dbReference>
<feature type="domain" description="Ada DNA repair metal-binding" evidence="2">
    <location>
        <begin position="52"/>
        <end position="102"/>
    </location>
</feature>
<dbReference type="EMBL" id="OBEI01000002">
    <property type="protein sequence ID" value="SNZ06217.1"/>
    <property type="molecule type" value="Genomic_DNA"/>
</dbReference>
<dbReference type="InterPro" id="IPR004026">
    <property type="entry name" value="Ada_DNA_repair_Zn-bd"/>
</dbReference>
<reference evidence="4" key="1">
    <citation type="submission" date="2017-09" db="EMBL/GenBank/DDBJ databases">
        <authorList>
            <person name="Varghese N."/>
            <person name="Submissions S."/>
        </authorList>
    </citation>
    <scope>NUCLEOTIDE SEQUENCE [LARGE SCALE GENOMIC DNA]</scope>
    <source>
        <strain evidence="4">DSM 15103</strain>
    </source>
</reference>